<reference evidence="3 4" key="1">
    <citation type="journal article" date="2018" name="Nat. Ecol. Evol.">
        <title>Pezizomycetes genomes reveal the molecular basis of ectomycorrhizal truffle lifestyle.</title>
        <authorList>
            <person name="Murat C."/>
            <person name="Payen T."/>
            <person name="Noel B."/>
            <person name="Kuo A."/>
            <person name="Morin E."/>
            <person name="Chen J."/>
            <person name="Kohler A."/>
            <person name="Krizsan K."/>
            <person name="Balestrini R."/>
            <person name="Da Silva C."/>
            <person name="Montanini B."/>
            <person name="Hainaut M."/>
            <person name="Levati E."/>
            <person name="Barry K.W."/>
            <person name="Belfiori B."/>
            <person name="Cichocki N."/>
            <person name="Clum A."/>
            <person name="Dockter R.B."/>
            <person name="Fauchery L."/>
            <person name="Guy J."/>
            <person name="Iotti M."/>
            <person name="Le Tacon F."/>
            <person name="Lindquist E.A."/>
            <person name="Lipzen A."/>
            <person name="Malagnac F."/>
            <person name="Mello A."/>
            <person name="Molinier V."/>
            <person name="Miyauchi S."/>
            <person name="Poulain J."/>
            <person name="Riccioni C."/>
            <person name="Rubini A."/>
            <person name="Sitrit Y."/>
            <person name="Splivallo R."/>
            <person name="Traeger S."/>
            <person name="Wang M."/>
            <person name="Zifcakova L."/>
            <person name="Wipf D."/>
            <person name="Zambonelli A."/>
            <person name="Paolocci F."/>
            <person name="Nowrousian M."/>
            <person name="Ottonello S."/>
            <person name="Baldrian P."/>
            <person name="Spatafora J.W."/>
            <person name="Henrissat B."/>
            <person name="Nagy L.G."/>
            <person name="Aury J.M."/>
            <person name="Wincker P."/>
            <person name="Grigoriev I.V."/>
            <person name="Bonfante P."/>
            <person name="Martin F.M."/>
        </authorList>
    </citation>
    <scope>NUCLEOTIDE SEQUENCE [LARGE SCALE GENOMIC DNA]</scope>
    <source>
        <strain evidence="3 4">RN42</strain>
    </source>
</reference>
<dbReference type="PANTHER" id="PTHR47843">
    <property type="entry name" value="BTB DOMAIN-CONTAINING PROTEIN-RELATED"/>
    <property type="match status" value="1"/>
</dbReference>
<dbReference type="PROSITE" id="PS50097">
    <property type="entry name" value="BTB"/>
    <property type="match status" value="1"/>
</dbReference>
<accession>A0A3N4HVT0</accession>
<dbReference type="CDD" id="cd18186">
    <property type="entry name" value="BTB_POZ_ZBTB_KLHL-like"/>
    <property type="match status" value="1"/>
</dbReference>
<evidence type="ECO:0000313" key="4">
    <source>
        <dbReference type="Proteomes" id="UP000275078"/>
    </source>
</evidence>
<evidence type="ECO:0000259" key="2">
    <source>
        <dbReference type="PROSITE" id="PS50097"/>
    </source>
</evidence>
<dbReference type="PANTHER" id="PTHR47843:SF5">
    <property type="entry name" value="BTB_POZ DOMAIN PROTEIN"/>
    <property type="match status" value="1"/>
</dbReference>
<evidence type="ECO:0000256" key="1">
    <source>
        <dbReference type="SAM" id="MobiDB-lite"/>
    </source>
</evidence>
<feature type="compositionally biased region" description="Polar residues" evidence="1">
    <location>
        <begin position="1"/>
        <end position="18"/>
    </location>
</feature>
<gene>
    <name evidence="3" type="ORF">BJ508DRAFT_364285</name>
</gene>
<dbReference type="Proteomes" id="UP000275078">
    <property type="component" value="Unassembled WGS sequence"/>
</dbReference>
<dbReference type="OrthoDB" id="6359816at2759"/>
<dbReference type="Pfam" id="PF00651">
    <property type="entry name" value="BTB"/>
    <property type="match status" value="1"/>
</dbReference>
<dbReference type="InterPro" id="IPR000210">
    <property type="entry name" value="BTB/POZ_dom"/>
</dbReference>
<proteinExistence type="predicted"/>
<dbReference type="AlphaFoldDB" id="A0A3N4HVT0"/>
<protein>
    <recommendedName>
        <fullName evidence="2">BTB domain-containing protein</fullName>
    </recommendedName>
</protein>
<keyword evidence="4" id="KW-1185">Reference proteome</keyword>
<dbReference type="Gene3D" id="3.30.710.10">
    <property type="entry name" value="Potassium Channel Kv1.1, Chain A"/>
    <property type="match status" value="1"/>
</dbReference>
<dbReference type="EMBL" id="ML119721">
    <property type="protein sequence ID" value="RPA77769.1"/>
    <property type="molecule type" value="Genomic_DNA"/>
</dbReference>
<organism evidence="3 4">
    <name type="scientific">Ascobolus immersus RN42</name>
    <dbReference type="NCBI Taxonomy" id="1160509"/>
    <lineage>
        <taxon>Eukaryota</taxon>
        <taxon>Fungi</taxon>
        <taxon>Dikarya</taxon>
        <taxon>Ascomycota</taxon>
        <taxon>Pezizomycotina</taxon>
        <taxon>Pezizomycetes</taxon>
        <taxon>Pezizales</taxon>
        <taxon>Ascobolaceae</taxon>
        <taxon>Ascobolus</taxon>
    </lineage>
</organism>
<sequence length="271" mass="30864">MSNDANPTPELSHNSTDDILSPPPDEHPPSPLFFSPAFKAHLINTKSQTTPLADLWLSEEDSDLKVICGDYSWPVHRSIVCSQSDFFRGALRGDFKEAHEGRVVITDETPMNDHRLLSFFYLGDYERYPSRFYEMCTSDDKYDEERWPVTSVADESYATRCTLEMRRIGDKYGCFGLLKEAEEQMTKMITWACLSDVSVTLAIQVFRATGADDCLRTATEKVLFRLFKDIAEDGPHRAGEIRPDLLHALLEENNDFAMELVRVFLGIVPAY</sequence>
<feature type="domain" description="BTB" evidence="2">
    <location>
        <begin position="62"/>
        <end position="129"/>
    </location>
</feature>
<dbReference type="InterPro" id="IPR011333">
    <property type="entry name" value="SKP1/BTB/POZ_sf"/>
</dbReference>
<dbReference type="SUPFAM" id="SSF54695">
    <property type="entry name" value="POZ domain"/>
    <property type="match status" value="1"/>
</dbReference>
<feature type="region of interest" description="Disordered" evidence="1">
    <location>
        <begin position="1"/>
        <end position="26"/>
    </location>
</feature>
<name>A0A3N4HVT0_ASCIM</name>
<evidence type="ECO:0000313" key="3">
    <source>
        <dbReference type="EMBL" id="RPA77769.1"/>
    </source>
</evidence>